<name>A0A0V8GFG9_9BACL</name>
<comment type="caution">
    <text evidence="4">The sequence shown here is derived from an EMBL/GenBank/DDBJ whole genome shotgun (WGS) entry which is preliminary data.</text>
</comment>
<evidence type="ECO:0000256" key="2">
    <source>
        <dbReference type="ARBA" id="ARBA00022737"/>
    </source>
</evidence>
<dbReference type="CDD" id="cd01449">
    <property type="entry name" value="TST_Repeat_2"/>
    <property type="match status" value="1"/>
</dbReference>
<evidence type="ECO:0000256" key="1">
    <source>
        <dbReference type="ARBA" id="ARBA00022679"/>
    </source>
</evidence>
<evidence type="ECO:0000313" key="7">
    <source>
        <dbReference type="Proteomes" id="UP000072605"/>
    </source>
</evidence>
<evidence type="ECO:0000313" key="5">
    <source>
        <dbReference type="EMBL" id="KTR25549.1"/>
    </source>
</evidence>
<dbReference type="InterPro" id="IPR001763">
    <property type="entry name" value="Rhodanese-like_dom"/>
</dbReference>
<dbReference type="Gene3D" id="3.40.250.10">
    <property type="entry name" value="Rhodanese-like domain"/>
    <property type="match status" value="2"/>
</dbReference>
<dbReference type="Pfam" id="PF00581">
    <property type="entry name" value="Rhodanese"/>
    <property type="match status" value="2"/>
</dbReference>
<dbReference type="AlphaFoldDB" id="A0A0V8GFG9"/>
<sequence>MFPTIQMADLQQLVRTDQIRWFDCRYDLQQPEYGRNAFLEQHVEGAQHLDLTTDLSGPIDEVGGRHPLPSKEAWQHTLEQHGVTPEDFVVLYDDGFPYAARAWWLFKWIGHERVVVLEGGFSSYLAFDLPVTDDVPTYEPSQYTPRFQDEMLVSFEELKDQLTETMVIDSRAPDRYRGEIEPLDHVAGHIPGAVNCFFEQALSPDGRLRDAEDLKELYADILPVKAPILYCGSGVTACVNVIALHSLGKTDVRLYAGSYSDWVSRGEDVSRS</sequence>
<dbReference type="EMBL" id="LDQV01000035">
    <property type="protein sequence ID" value="KTR25549.1"/>
    <property type="molecule type" value="Genomic_DNA"/>
</dbReference>
<dbReference type="EMBL" id="LNQL01000002">
    <property type="protein sequence ID" value="KSU49016.1"/>
    <property type="molecule type" value="Genomic_DNA"/>
</dbReference>
<evidence type="ECO:0000259" key="3">
    <source>
        <dbReference type="PROSITE" id="PS50206"/>
    </source>
</evidence>
<reference evidence="5 7" key="2">
    <citation type="journal article" date="2016" name="Front. Microbiol.">
        <title>Genomic Resource of Rice Seed Associated Bacteria.</title>
        <authorList>
            <person name="Midha S."/>
            <person name="Bansal K."/>
            <person name="Sharma S."/>
            <person name="Kumar N."/>
            <person name="Patil P.P."/>
            <person name="Chaudhry V."/>
            <person name="Patil P.B."/>
        </authorList>
    </citation>
    <scope>NUCLEOTIDE SEQUENCE [LARGE SCALE GENOMIC DNA]</scope>
    <source>
        <strain evidence="5 7">RSA11</strain>
    </source>
</reference>
<proteinExistence type="predicted"/>
<dbReference type="GO" id="GO:0004792">
    <property type="term" value="F:thiosulfate-cyanide sulfurtransferase activity"/>
    <property type="evidence" value="ECO:0007669"/>
    <property type="project" value="TreeGrafter"/>
</dbReference>
<gene>
    <name evidence="4" type="ORF">AS033_06470</name>
    <name evidence="5" type="ORF">RSA11_14660</name>
</gene>
<accession>A0A0V8GFG9</accession>
<feature type="domain" description="Rhodanese" evidence="3">
    <location>
        <begin position="15"/>
        <end position="133"/>
    </location>
</feature>
<protein>
    <submittedName>
        <fullName evidence="4">Sulfurtransferase</fullName>
    </submittedName>
</protein>
<feature type="domain" description="Rhodanese" evidence="3">
    <location>
        <begin position="161"/>
        <end position="271"/>
    </location>
</feature>
<dbReference type="InterPro" id="IPR036873">
    <property type="entry name" value="Rhodanese-like_dom_sf"/>
</dbReference>
<dbReference type="Proteomes" id="UP000053797">
    <property type="component" value="Unassembled WGS sequence"/>
</dbReference>
<dbReference type="PANTHER" id="PTHR11364">
    <property type="entry name" value="THIOSULFATE SULFERTANSFERASE"/>
    <property type="match status" value="1"/>
</dbReference>
<dbReference type="OrthoDB" id="9770030at2"/>
<dbReference type="CDD" id="cd01448">
    <property type="entry name" value="TST_Repeat_1"/>
    <property type="match status" value="1"/>
</dbReference>
<dbReference type="PROSITE" id="PS50206">
    <property type="entry name" value="RHODANESE_3"/>
    <property type="match status" value="2"/>
</dbReference>
<evidence type="ECO:0000313" key="6">
    <source>
        <dbReference type="Proteomes" id="UP000053797"/>
    </source>
</evidence>
<reference evidence="4 6" key="1">
    <citation type="journal article" date="2015" name="Int. J. Syst. Evol. Microbiol.">
        <title>Exiguobacterium enclense sp. nov., isolated from sediment.</title>
        <authorList>
            <person name="Dastager S.G."/>
            <person name="Mawlankar R."/>
            <person name="Sonalkar V.V."/>
            <person name="Thorat M.N."/>
            <person name="Mual P."/>
            <person name="Verma A."/>
            <person name="Krishnamurthi S."/>
            <person name="Tang S.K."/>
            <person name="Li W.J."/>
        </authorList>
    </citation>
    <scope>NUCLEOTIDE SEQUENCE [LARGE SCALE GENOMIC DNA]</scope>
    <source>
        <strain evidence="4 6">NIO-1109</strain>
    </source>
</reference>
<dbReference type="SUPFAM" id="SSF52821">
    <property type="entry name" value="Rhodanese/Cell cycle control phosphatase"/>
    <property type="match status" value="2"/>
</dbReference>
<dbReference type="PANTHER" id="PTHR11364:SF27">
    <property type="entry name" value="SULFURTRANSFERASE"/>
    <property type="match status" value="1"/>
</dbReference>
<organism evidence="4 6">
    <name type="scientific">Exiguobacterium indicum</name>
    <dbReference type="NCBI Taxonomy" id="296995"/>
    <lineage>
        <taxon>Bacteria</taxon>
        <taxon>Bacillati</taxon>
        <taxon>Bacillota</taxon>
        <taxon>Bacilli</taxon>
        <taxon>Bacillales</taxon>
        <taxon>Bacillales Family XII. Incertae Sedis</taxon>
        <taxon>Exiguobacterium</taxon>
    </lineage>
</organism>
<keyword evidence="2" id="KW-0677">Repeat</keyword>
<dbReference type="Proteomes" id="UP000072605">
    <property type="component" value="Unassembled WGS sequence"/>
</dbReference>
<dbReference type="SMART" id="SM00450">
    <property type="entry name" value="RHOD"/>
    <property type="match status" value="2"/>
</dbReference>
<keyword evidence="1 4" id="KW-0808">Transferase</keyword>
<dbReference type="RefSeq" id="WP_035398489.1">
    <property type="nucleotide sequence ID" value="NZ_FMYN01000002.1"/>
</dbReference>
<dbReference type="InterPro" id="IPR045078">
    <property type="entry name" value="TST/MPST-like"/>
</dbReference>
<evidence type="ECO:0000313" key="4">
    <source>
        <dbReference type="EMBL" id="KSU49016.1"/>
    </source>
</evidence>